<evidence type="ECO:0000256" key="2">
    <source>
        <dbReference type="ARBA" id="ARBA00001946"/>
    </source>
</evidence>
<proteinExistence type="predicted"/>
<keyword evidence="7" id="KW-0460">Magnesium</keyword>
<dbReference type="GO" id="GO:0016787">
    <property type="term" value="F:hydrolase activity"/>
    <property type="evidence" value="ECO:0007669"/>
    <property type="project" value="UniProtKB-KW"/>
</dbReference>
<dbReference type="GO" id="GO:0004518">
    <property type="term" value="F:nuclease activity"/>
    <property type="evidence" value="ECO:0007669"/>
    <property type="project" value="UniProtKB-KW"/>
</dbReference>
<gene>
    <name evidence="11" type="ORF">KL86DYS1_30394</name>
</gene>
<dbReference type="RefSeq" id="WP_296942213.1">
    <property type="nucleotide sequence ID" value="NZ_LT599032.1"/>
</dbReference>
<comment type="cofactor">
    <cofactor evidence="2">
        <name>Mg(2+)</name>
        <dbReference type="ChEBI" id="CHEBI:18420"/>
    </cofactor>
</comment>
<evidence type="ECO:0000256" key="6">
    <source>
        <dbReference type="ARBA" id="ARBA00022801"/>
    </source>
</evidence>
<evidence type="ECO:0000256" key="8">
    <source>
        <dbReference type="ARBA" id="ARBA00023204"/>
    </source>
</evidence>
<keyword evidence="5" id="KW-0227">DNA damage</keyword>
<dbReference type="PANTHER" id="PTHR15822">
    <property type="entry name" value="TRAF AND TNF RECEPTOR-ASSOCIATED PROTEIN"/>
    <property type="match status" value="1"/>
</dbReference>
<feature type="transmembrane region" description="Helical" evidence="9">
    <location>
        <begin position="75"/>
        <end position="92"/>
    </location>
</feature>
<dbReference type="InterPro" id="IPR005135">
    <property type="entry name" value="Endo/exonuclease/phosphatase"/>
</dbReference>
<evidence type="ECO:0000256" key="1">
    <source>
        <dbReference type="ARBA" id="ARBA00001936"/>
    </source>
</evidence>
<feature type="transmembrane region" description="Helical" evidence="9">
    <location>
        <begin position="47"/>
        <end position="68"/>
    </location>
</feature>
<dbReference type="InterPro" id="IPR051547">
    <property type="entry name" value="TDP2-like"/>
</dbReference>
<evidence type="ECO:0000256" key="4">
    <source>
        <dbReference type="ARBA" id="ARBA00022723"/>
    </source>
</evidence>
<protein>
    <recommendedName>
        <fullName evidence="10">Endonuclease/exonuclease/phosphatase domain-containing protein</fullName>
    </recommendedName>
</protein>
<dbReference type="CDD" id="cd09084">
    <property type="entry name" value="EEP-2"/>
    <property type="match status" value="1"/>
</dbReference>
<keyword evidence="9" id="KW-1133">Transmembrane helix</keyword>
<evidence type="ECO:0000256" key="7">
    <source>
        <dbReference type="ARBA" id="ARBA00022842"/>
    </source>
</evidence>
<evidence type="ECO:0000259" key="10">
    <source>
        <dbReference type="Pfam" id="PF03372"/>
    </source>
</evidence>
<reference evidence="11" key="1">
    <citation type="submission" date="2016-04" db="EMBL/GenBank/DDBJ databases">
        <authorList>
            <person name="Evans L.H."/>
            <person name="Alamgir A."/>
            <person name="Owens N."/>
            <person name="Weber N.D."/>
            <person name="Virtaneva K."/>
            <person name="Barbian K."/>
            <person name="Babar A."/>
            <person name="Rosenke K."/>
        </authorList>
    </citation>
    <scope>NUCLEOTIDE SEQUENCE</scope>
    <source>
        <strain evidence="11">86-1</strain>
    </source>
</reference>
<dbReference type="EMBL" id="FLUM01000003">
    <property type="protein sequence ID" value="SBW02750.1"/>
    <property type="molecule type" value="Genomic_DNA"/>
</dbReference>
<keyword evidence="3" id="KW-0540">Nuclease</keyword>
<dbReference type="Gene3D" id="3.60.10.10">
    <property type="entry name" value="Endonuclease/exonuclease/phosphatase"/>
    <property type="match status" value="1"/>
</dbReference>
<comment type="cofactor">
    <cofactor evidence="1">
        <name>Mn(2+)</name>
        <dbReference type="ChEBI" id="CHEBI:29035"/>
    </cofactor>
</comment>
<keyword evidence="6" id="KW-0378">Hydrolase</keyword>
<dbReference type="GO" id="GO:0006281">
    <property type="term" value="P:DNA repair"/>
    <property type="evidence" value="ECO:0007669"/>
    <property type="project" value="UniProtKB-KW"/>
</dbReference>
<dbReference type="Pfam" id="PF03372">
    <property type="entry name" value="Exo_endo_phos"/>
    <property type="match status" value="1"/>
</dbReference>
<evidence type="ECO:0000256" key="5">
    <source>
        <dbReference type="ARBA" id="ARBA00022763"/>
    </source>
</evidence>
<dbReference type="AlphaFoldDB" id="A0A212JTH2"/>
<name>A0A212JTH2_9BACT</name>
<feature type="domain" description="Endonuclease/exonuclease/phosphatase" evidence="10">
    <location>
        <begin position="115"/>
        <end position="372"/>
    </location>
</feature>
<keyword evidence="9" id="KW-0472">Membrane</keyword>
<evidence type="ECO:0000256" key="9">
    <source>
        <dbReference type="SAM" id="Phobius"/>
    </source>
</evidence>
<feature type="transmembrane region" description="Helical" evidence="9">
    <location>
        <begin position="21"/>
        <end position="41"/>
    </location>
</feature>
<evidence type="ECO:0000256" key="3">
    <source>
        <dbReference type="ARBA" id="ARBA00022722"/>
    </source>
</evidence>
<organism evidence="11">
    <name type="scientific">uncultured Dysgonomonas sp</name>
    <dbReference type="NCBI Taxonomy" id="206096"/>
    <lineage>
        <taxon>Bacteria</taxon>
        <taxon>Pseudomonadati</taxon>
        <taxon>Bacteroidota</taxon>
        <taxon>Bacteroidia</taxon>
        <taxon>Bacteroidales</taxon>
        <taxon>Dysgonomonadaceae</taxon>
        <taxon>Dysgonomonas</taxon>
        <taxon>environmental samples</taxon>
    </lineage>
</organism>
<dbReference type="SUPFAM" id="SSF56219">
    <property type="entry name" value="DNase I-like"/>
    <property type="match status" value="1"/>
</dbReference>
<keyword evidence="8" id="KW-0234">DNA repair</keyword>
<sequence>MPVTSKLLGKKIGKAIKYTVFATNIIAIILLLLSLLAWSVVPSKVTFIAYLGLIFPILLFINIAYLILWTVFFRWKYALIQLVVILACWQPISTCFPVHMETKEKDIPANKIKVLTYNVRGFNWLTGEKARNNPIFEYVTQSNADIVCFQEFAVATKKGKGSIISVQELNEIMKDYPYRSIIELGKPRKTKRSYIYGIACYSKFPITESIKVPIQSSYNGSVIHKLEIDRRTVTLVVNHLESNRLTTEDKKLYKDFLKTRDRESFDEMANTLQDRLGAAYQIRESQVNLIRSFIDKQDAKATIVCGDFNDTPISYAYHTMKGDLVDSYANSGFGQGITYHENYFWVRIDFILHSRAFESYNCTVDKVKYSDHYPVWTYLAFK</sequence>
<dbReference type="GO" id="GO:0046872">
    <property type="term" value="F:metal ion binding"/>
    <property type="evidence" value="ECO:0007669"/>
    <property type="project" value="UniProtKB-KW"/>
</dbReference>
<keyword evidence="4" id="KW-0479">Metal-binding</keyword>
<dbReference type="InterPro" id="IPR036691">
    <property type="entry name" value="Endo/exonu/phosph_ase_sf"/>
</dbReference>
<evidence type="ECO:0000313" key="11">
    <source>
        <dbReference type="EMBL" id="SBW02750.1"/>
    </source>
</evidence>
<dbReference type="PANTHER" id="PTHR15822:SF4">
    <property type="entry name" value="TYROSYL-DNA PHOSPHODIESTERASE 2"/>
    <property type="match status" value="1"/>
</dbReference>
<keyword evidence="9" id="KW-0812">Transmembrane</keyword>
<accession>A0A212JTH2</accession>